<sequence length="73" mass="8492">MSNVSPWSKACEQTVVPREVAHLEDVIHQHQTLYENMCQAYTEVHSTSKKLLYQLDHLVQVCHQPRADMSSRK</sequence>
<evidence type="ECO:0000313" key="2">
    <source>
        <dbReference type="Proteomes" id="UP000054359"/>
    </source>
</evidence>
<accession>A0A087TQ73</accession>
<protein>
    <submittedName>
        <fullName evidence="1">Triple functional domain protein</fullName>
    </submittedName>
</protein>
<dbReference type="STRING" id="407821.A0A087TQ73"/>
<dbReference type="Proteomes" id="UP000054359">
    <property type="component" value="Unassembled WGS sequence"/>
</dbReference>
<keyword evidence="2" id="KW-1185">Reference proteome</keyword>
<proteinExistence type="predicted"/>
<dbReference type="AlphaFoldDB" id="A0A087TQ73"/>
<reference evidence="1 2" key="1">
    <citation type="submission" date="2013-11" db="EMBL/GenBank/DDBJ databases">
        <title>Genome sequencing of Stegodyphus mimosarum.</title>
        <authorList>
            <person name="Bechsgaard J."/>
        </authorList>
    </citation>
    <scope>NUCLEOTIDE SEQUENCE [LARGE SCALE GENOMIC DNA]</scope>
</reference>
<dbReference type="OrthoDB" id="10256089at2759"/>
<evidence type="ECO:0000313" key="1">
    <source>
        <dbReference type="EMBL" id="KFM67262.1"/>
    </source>
</evidence>
<name>A0A087TQ73_STEMI</name>
<gene>
    <name evidence="1" type="ORF">X975_20923</name>
</gene>
<organism evidence="1 2">
    <name type="scientific">Stegodyphus mimosarum</name>
    <name type="common">African social velvet spider</name>
    <dbReference type="NCBI Taxonomy" id="407821"/>
    <lineage>
        <taxon>Eukaryota</taxon>
        <taxon>Metazoa</taxon>
        <taxon>Ecdysozoa</taxon>
        <taxon>Arthropoda</taxon>
        <taxon>Chelicerata</taxon>
        <taxon>Arachnida</taxon>
        <taxon>Araneae</taxon>
        <taxon>Araneomorphae</taxon>
        <taxon>Entelegynae</taxon>
        <taxon>Eresoidea</taxon>
        <taxon>Eresidae</taxon>
        <taxon>Stegodyphus</taxon>
    </lineage>
</organism>
<feature type="non-terminal residue" evidence="1">
    <location>
        <position position="73"/>
    </location>
</feature>
<dbReference type="EMBL" id="KK116272">
    <property type="protein sequence ID" value="KFM67262.1"/>
    <property type="molecule type" value="Genomic_DNA"/>
</dbReference>